<proteinExistence type="inferred from homology"/>
<dbReference type="Gene3D" id="3.60.21.10">
    <property type="match status" value="1"/>
</dbReference>
<dbReference type="SUPFAM" id="SSF56300">
    <property type="entry name" value="Metallo-dependent phosphatases"/>
    <property type="match status" value="1"/>
</dbReference>
<evidence type="ECO:0000313" key="6">
    <source>
        <dbReference type="EMBL" id="KZX15363.1"/>
    </source>
</evidence>
<dbReference type="RefSeq" id="WP_066971506.1">
    <property type="nucleotide sequence ID" value="NZ_LWMT01000098.1"/>
</dbReference>
<keyword evidence="1" id="KW-0479">Metal-binding</keyword>
<evidence type="ECO:0000256" key="2">
    <source>
        <dbReference type="ARBA" id="ARBA00022801"/>
    </source>
</evidence>
<feature type="domain" description="Calcineurin-like phosphoesterase" evidence="5">
    <location>
        <begin position="4"/>
        <end position="188"/>
    </location>
</feature>
<keyword evidence="3" id="KW-0408">Iron</keyword>
<evidence type="ECO:0000256" key="4">
    <source>
        <dbReference type="ARBA" id="ARBA00025742"/>
    </source>
</evidence>
<dbReference type="Proteomes" id="UP000077066">
    <property type="component" value="Unassembled WGS sequence"/>
</dbReference>
<sequence length="248" mass="27772">MTFIAHISDLHVGTKGFNKDSLLYIVDEINSLKPDLIVLTGDLTEKGYYSEYLEVVEYLNLFKSPLFSIPGNHDSRNVGNESFEEIIGERNWARKIDNGEEMLLIGLDSSEPDIDEGHVGRAQQIWMENILDEAVTHSLFSIVAIHHHVIPIPSTGREKSVLSDAGDVLKSLIDNNVDIVMCGHRHVPYLWKFENTLFISAGTTSSTKLRGKSLNSFNTYDITENRVDAILNQIDGAKISLGNLKRAF</sequence>
<evidence type="ECO:0000313" key="7">
    <source>
        <dbReference type="Proteomes" id="UP000077066"/>
    </source>
</evidence>
<name>A0A166DA30_9EURY</name>
<organism evidence="6 7">
    <name type="scientific">Methanobrevibacter filiformis</name>
    <dbReference type="NCBI Taxonomy" id="55758"/>
    <lineage>
        <taxon>Archaea</taxon>
        <taxon>Methanobacteriati</taxon>
        <taxon>Methanobacteriota</taxon>
        <taxon>Methanomada group</taxon>
        <taxon>Methanobacteria</taxon>
        <taxon>Methanobacteriales</taxon>
        <taxon>Methanobacteriaceae</taxon>
        <taxon>Methanobrevibacter</taxon>
    </lineage>
</organism>
<evidence type="ECO:0000259" key="5">
    <source>
        <dbReference type="Pfam" id="PF00149"/>
    </source>
</evidence>
<keyword evidence="7" id="KW-1185">Reference proteome</keyword>
<reference evidence="6 7" key="1">
    <citation type="submission" date="2016-04" db="EMBL/GenBank/DDBJ databases">
        <title>Genome sequence of Methanobrevibacter filiformis DSM 11501.</title>
        <authorList>
            <person name="Poehlein A."/>
            <person name="Seedorf H."/>
            <person name="Daniel R."/>
        </authorList>
    </citation>
    <scope>NUCLEOTIDE SEQUENCE [LARGE SCALE GENOMIC DNA]</scope>
    <source>
        <strain evidence="6 7">DSM 11501</strain>
    </source>
</reference>
<protein>
    <submittedName>
        <fullName evidence="6">3',5'-cyclic adenosine monophosphate phosphodiesterase CpdA</fullName>
        <ecNumber evidence="6">3.1.4.17</ecNumber>
    </submittedName>
</protein>
<dbReference type="GO" id="GO:0004114">
    <property type="term" value="F:3',5'-cyclic-nucleotide phosphodiesterase activity"/>
    <property type="evidence" value="ECO:0007669"/>
    <property type="project" value="UniProtKB-EC"/>
</dbReference>
<dbReference type="STRING" id="55758.MBFIL_06640"/>
<dbReference type="EMBL" id="LWMT01000098">
    <property type="protein sequence ID" value="KZX15363.1"/>
    <property type="molecule type" value="Genomic_DNA"/>
</dbReference>
<dbReference type="PATRIC" id="fig|55758.3.peg.743"/>
<dbReference type="GO" id="GO:0046872">
    <property type="term" value="F:metal ion binding"/>
    <property type="evidence" value="ECO:0007669"/>
    <property type="project" value="UniProtKB-KW"/>
</dbReference>
<dbReference type="EC" id="3.1.4.17" evidence="6"/>
<dbReference type="InterPro" id="IPR029052">
    <property type="entry name" value="Metallo-depent_PP-like"/>
</dbReference>
<accession>A0A166DA30</accession>
<keyword evidence="2 6" id="KW-0378">Hydrolase</keyword>
<dbReference type="OrthoDB" id="7513at2157"/>
<dbReference type="CDD" id="cd07400">
    <property type="entry name" value="MPP_1"/>
    <property type="match status" value="1"/>
</dbReference>
<dbReference type="Pfam" id="PF00149">
    <property type="entry name" value="Metallophos"/>
    <property type="match status" value="1"/>
</dbReference>
<comment type="caution">
    <text evidence="6">The sequence shown here is derived from an EMBL/GenBank/DDBJ whole genome shotgun (WGS) entry which is preliminary data.</text>
</comment>
<dbReference type="InterPro" id="IPR050884">
    <property type="entry name" value="CNP_phosphodiesterase-III"/>
</dbReference>
<evidence type="ECO:0000256" key="1">
    <source>
        <dbReference type="ARBA" id="ARBA00022723"/>
    </source>
</evidence>
<gene>
    <name evidence="6" type="primary">cpdA_1</name>
    <name evidence="6" type="ORF">MBFIL_06640</name>
</gene>
<comment type="similarity">
    <text evidence="4">Belongs to the cyclic nucleotide phosphodiesterase class-III family.</text>
</comment>
<dbReference type="InterPro" id="IPR004843">
    <property type="entry name" value="Calcineurin-like_PHP"/>
</dbReference>
<dbReference type="PANTHER" id="PTHR42988">
    <property type="entry name" value="PHOSPHOHYDROLASE"/>
    <property type="match status" value="1"/>
</dbReference>
<dbReference type="AlphaFoldDB" id="A0A166DA30"/>
<evidence type="ECO:0000256" key="3">
    <source>
        <dbReference type="ARBA" id="ARBA00023004"/>
    </source>
</evidence>
<dbReference type="PANTHER" id="PTHR42988:SF2">
    <property type="entry name" value="CYCLIC NUCLEOTIDE PHOSPHODIESTERASE CBUA0032-RELATED"/>
    <property type="match status" value="1"/>
</dbReference>